<accession>A0A3M7KR63</accession>
<dbReference type="Pfam" id="PF00004">
    <property type="entry name" value="AAA"/>
    <property type="match status" value="2"/>
</dbReference>
<feature type="domain" description="AAA+ ATPase" evidence="5">
    <location>
        <begin position="373"/>
        <end position="511"/>
    </location>
</feature>
<evidence type="ECO:0000313" key="7">
    <source>
        <dbReference type="Proteomes" id="UP000279271"/>
    </source>
</evidence>
<dbReference type="InterPro" id="IPR003593">
    <property type="entry name" value="AAA+_ATPase"/>
</dbReference>
<dbReference type="EMBL" id="QOKY01000202">
    <property type="protein sequence ID" value="RMZ53021.1"/>
    <property type="molecule type" value="Genomic_DNA"/>
</dbReference>
<feature type="region of interest" description="Disordered" evidence="4">
    <location>
        <begin position="590"/>
        <end position="622"/>
    </location>
</feature>
<sequence>MAESLASGLRGLSLTQDRSRTPFQASSSPRCQAVELAGIDDVLDALREVVDWPIRYRAEAAHLGVTFPTGVLLHGPPGVGKTAAVAQVARETGAAVHRVDPGDVIGSFLGESERRLRDIFAAARAAAAADPSRPVIVLLDEADALCGRRSPQRPHEARVVGQLLTLMDGAERHDLGLFGEWGGKGGGGGGHMVVVGTTSSPDSLDPALRRPGRFDTEIPVPVPDGPARVHILRALAAGLGAAAGLDLDELALGCFGYSGADLAALCREAALSALGRVAGGAGEGSGMEPGPRSPRQGAGSPGPREEDVVVTMEDFESARSKVVPSITRGLTLDFVPVAWDQIGGLPDIKRRLRQAVEWPLQRAPAFQRLGLVPPRGVLLHGPPGCSKTTLARAVATSSRATFVSLSVSQLFSQYVGEGEAILRRAFQRARLAAPAILFLDEVDVLVGRRSEGEQTQDATARLLSTFLTEMDGLEAARGVLVLGATNRPSAIDAAMLRPGRFDVVLYVPPPDLEGREAVLRIHSRGMPLAPGVDLRALAARTQRYTGAELAQVCREAALAAVREDGPERWVGPAHFEAALEEVAPALSQHDLDRAAAWRRRPAPAPLPSRAPGPRNEPTATAP</sequence>
<feature type="domain" description="AAA+ ATPase" evidence="5">
    <location>
        <begin position="67"/>
        <end position="224"/>
    </location>
</feature>
<keyword evidence="2 3" id="KW-0067">ATP-binding</keyword>
<feature type="region of interest" description="Disordered" evidence="4">
    <location>
        <begin position="200"/>
        <end position="221"/>
    </location>
</feature>
<reference evidence="7" key="1">
    <citation type="journal article" date="2018" name="Algal Res.">
        <title>Characterization of plant carbon substrate utilization by Auxenochlorella protothecoides.</title>
        <authorList>
            <person name="Vogler B.W."/>
            <person name="Starkenburg S.R."/>
            <person name="Sudasinghe N."/>
            <person name="Schambach J.Y."/>
            <person name="Rollin J.A."/>
            <person name="Pattathil S."/>
            <person name="Barry A.N."/>
        </authorList>
    </citation>
    <scope>NUCLEOTIDE SEQUENCE [LARGE SCALE GENOMIC DNA]</scope>
    <source>
        <strain evidence="7">UTEX 25</strain>
    </source>
</reference>
<dbReference type="Gene3D" id="3.40.50.300">
    <property type="entry name" value="P-loop containing nucleotide triphosphate hydrolases"/>
    <property type="match status" value="2"/>
</dbReference>
<dbReference type="Gene3D" id="1.10.8.60">
    <property type="match status" value="2"/>
</dbReference>
<dbReference type="FunFam" id="3.40.50.300:FF:000661">
    <property type="entry name" value="calmodulin-interacting protein 111 isoform X1"/>
    <property type="match status" value="1"/>
</dbReference>
<dbReference type="PANTHER" id="PTHR23077:SF117">
    <property type="entry name" value="AAA+ ATPASE DOMAIN-CONTAINING PROTEIN"/>
    <property type="match status" value="1"/>
</dbReference>
<comment type="similarity">
    <text evidence="3">Belongs to the AAA ATPase family.</text>
</comment>
<evidence type="ECO:0000313" key="6">
    <source>
        <dbReference type="EMBL" id="RMZ53021.1"/>
    </source>
</evidence>
<evidence type="ECO:0000256" key="4">
    <source>
        <dbReference type="SAM" id="MobiDB-lite"/>
    </source>
</evidence>
<dbReference type="FunFam" id="3.40.50.300:FF:000061">
    <property type="entry name" value="ATPase family, AAA domain-containing 2"/>
    <property type="match status" value="1"/>
</dbReference>
<dbReference type="PROSITE" id="PS00674">
    <property type="entry name" value="AAA"/>
    <property type="match status" value="1"/>
</dbReference>
<evidence type="ECO:0000256" key="3">
    <source>
        <dbReference type="RuleBase" id="RU003651"/>
    </source>
</evidence>
<dbReference type="AlphaFoldDB" id="A0A3M7KR63"/>
<dbReference type="PANTHER" id="PTHR23077">
    <property type="entry name" value="AAA-FAMILY ATPASE"/>
    <property type="match status" value="1"/>
</dbReference>
<gene>
    <name evidence="6" type="ORF">APUTEX25_001140</name>
</gene>
<dbReference type="SMART" id="SM00382">
    <property type="entry name" value="AAA"/>
    <property type="match status" value="2"/>
</dbReference>
<dbReference type="InterPro" id="IPR041569">
    <property type="entry name" value="AAA_lid_3"/>
</dbReference>
<dbReference type="FunFam" id="1.10.8.60:FF:000178">
    <property type="entry name" value="CDC48/VCP homolog, AAA superfamily"/>
    <property type="match status" value="1"/>
</dbReference>
<feature type="region of interest" description="Disordered" evidence="4">
    <location>
        <begin position="280"/>
        <end position="306"/>
    </location>
</feature>
<dbReference type="GO" id="GO:0005524">
    <property type="term" value="F:ATP binding"/>
    <property type="evidence" value="ECO:0007669"/>
    <property type="project" value="UniProtKB-KW"/>
</dbReference>
<dbReference type="GO" id="GO:0016887">
    <property type="term" value="F:ATP hydrolysis activity"/>
    <property type="evidence" value="ECO:0007669"/>
    <property type="project" value="InterPro"/>
</dbReference>
<name>A0A3M7KR63_AUXPR</name>
<dbReference type="InterPro" id="IPR003959">
    <property type="entry name" value="ATPase_AAA_core"/>
</dbReference>
<comment type="caution">
    <text evidence="6">The sequence shown here is derived from an EMBL/GenBank/DDBJ whole genome shotgun (WGS) entry which is preliminary data.</text>
</comment>
<dbReference type="SUPFAM" id="SSF52540">
    <property type="entry name" value="P-loop containing nucleoside triphosphate hydrolases"/>
    <property type="match status" value="2"/>
</dbReference>
<protein>
    <recommendedName>
        <fullName evidence="5">AAA+ ATPase domain-containing protein</fullName>
    </recommendedName>
</protein>
<dbReference type="Proteomes" id="UP000279271">
    <property type="component" value="Unassembled WGS sequence"/>
</dbReference>
<evidence type="ECO:0000259" key="5">
    <source>
        <dbReference type="SMART" id="SM00382"/>
    </source>
</evidence>
<evidence type="ECO:0000256" key="1">
    <source>
        <dbReference type="ARBA" id="ARBA00022741"/>
    </source>
</evidence>
<proteinExistence type="inferred from homology"/>
<evidence type="ECO:0000256" key="2">
    <source>
        <dbReference type="ARBA" id="ARBA00022840"/>
    </source>
</evidence>
<organism evidence="6 7">
    <name type="scientific">Auxenochlorella protothecoides</name>
    <name type="common">Green microalga</name>
    <name type="synonym">Chlorella protothecoides</name>
    <dbReference type="NCBI Taxonomy" id="3075"/>
    <lineage>
        <taxon>Eukaryota</taxon>
        <taxon>Viridiplantae</taxon>
        <taxon>Chlorophyta</taxon>
        <taxon>core chlorophytes</taxon>
        <taxon>Trebouxiophyceae</taxon>
        <taxon>Chlorellales</taxon>
        <taxon>Chlorellaceae</taxon>
        <taxon>Auxenochlorella</taxon>
    </lineage>
</organism>
<dbReference type="InterPro" id="IPR003960">
    <property type="entry name" value="ATPase_AAA_CS"/>
</dbReference>
<keyword evidence="1 3" id="KW-0547">Nucleotide-binding</keyword>
<dbReference type="InterPro" id="IPR027417">
    <property type="entry name" value="P-loop_NTPase"/>
</dbReference>
<dbReference type="InterPro" id="IPR050168">
    <property type="entry name" value="AAA_ATPase_domain"/>
</dbReference>
<dbReference type="Pfam" id="PF17862">
    <property type="entry name" value="AAA_lid_3"/>
    <property type="match status" value="2"/>
</dbReference>